<organism evidence="1">
    <name type="scientific">Pseudomonas fluorescens</name>
    <dbReference type="NCBI Taxonomy" id="294"/>
    <lineage>
        <taxon>Bacteria</taxon>
        <taxon>Pseudomonadati</taxon>
        <taxon>Pseudomonadota</taxon>
        <taxon>Gammaproteobacteria</taxon>
        <taxon>Pseudomonadales</taxon>
        <taxon>Pseudomonadaceae</taxon>
        <taxon>Pseudomonas</taxon>
    </lineage>
</organism>
<accession>A0A5E6MPK5</accession>
<reference evidence="1" key="1">
    <citation type="submission" date="2019-09" db="EMBL/GenBank/DDBJ databases">
        <authorList>
            <person name="Chandra G."/>
            <person name="Truman W A."/>
        </authorList>
    </citation>
    <scope>NUCLEOTIDE SEQUENCE</scope>
    <source>
        <strain evidence="1">PS683</strain>
    </source>
</reference>
<name>A0A5E6MPK5_PSEFL</name>
<sequence>MAGHGFNVIGPTASRWFSHWRSPGRDSGLRPGIFIALNHVALIAFNLGSAGELPGCRCGLMSQVRIRRNHHNDLFGR</sequence>
<dbReference type="EMBL" id="LR700641">
    <property type="protein sequence ID" value="VVM13120.1"/>
    <property type="molecule type" value="Genomic_DNA"/>
</dbReference>
<dbReference type="AlphaFoldDB" id="A0A5E6MPK5"/>
<evidence type="ECO:0000313" key="1">
    <source>
        <dbReference type="EMBL" id="VVM13120.1"/>
    </source>
</evidence>
<proteinExistence type="predicted"/>
<protein>
    <submittedName>
        <fullName evidence="1">Uncharacterized protein</fullName>
    </submittedName>
</protein>
<gene>
    <name evidence="1" type="ORF">PS683_01414</name>
</gene>